<dbReference type="GeneTree" id="ENSGT00950000182865"/>
<reference evidence="7" key="2">
    <citation type="submission" date="2021-03" db="UniProtKB">
        <authorList>
            <consortium name="Ensembl"/>
        </authorList>
    </citation>
    <scope>IDENTIFICATION</scope>
</reference>
<feature type="region of interest" description="Disordered" evidence="5">
    <location>
        <begin position="130"/>
        <end position="327"/>
    </location>
</feature>
<evidence type="ECO:0000256" key="5">
    <source>
        <dbReference type="SAM" id="MobiDB-lite"/>
    </source>
</evidence>
<keyword evidence="4" id="KW-0175">Coiled coil</keyword>
<dbReference type="AlphaFoldDB" id="A0A803JKC8"/>
<protein>
    <recommendedName>
        <fullName evidence="6">PHD-type domain-containing protein</fullName>
    </recommendedName>
</protein>
<feature type="region of interest" description="Disordered" evidence="5">
    <location>
        <begin position="615"/>
        <end position="664"/>
    </location>
</feature>
<evidence type="ECO:0000256" key="1">
    <source>
        <dbReference type="ARBA" id="ARBA00022723"/>
    </source>
</evidence>
<evidence type="ECO:0000313" key="7">
    <source>
        <dbReference type="Ensembl" id="ENSXETP00000108406"/>
    </source>
</evidence>
<dbReference type="InterPro" id="IPR034732">
    <property type="entry name" value="EPHD"/>
</dbReference>
<feature type="domain" description="PHD-type" evidence="6">
    <location>
        <begin position="8"/>
        <end position="129"/>
    </location>
</feature>
<feature type="compositionally biased region" description="Basic and acidic residues" evidence="5">
    <location>
        <begin position="212"/>
        <end position="241"/>
    </location>
</feature>
<keyword evidence="1" id="KW-0479">Metal-binding</keyword>
<dbReference type="PANTHER" id="PTHR12420:SF15">
    <property type="entry name" value="PHD FINGER PROTEIN 6"/>
    <property type="match status" value="1"/>
</dbReference>
<feature type="compositionally biased region" description="Polar residues" evidence="5">
    <location>
        <begin position="411"/>
        <end position="461"/>
    </location>
</feature>
<feature type="compositionally biased region" description="Polar residues" evidence="5">
    <location>
        <begin position="482"/>
        <end position="498"/>
    </location>
</feature>
<feature type="coiled-coil region" evidence="4">
    <location>
        <begin position="772"/>
        <end position="799"/>
    </location>
</feature>
<feature type="compositionally biased region" description="Basic residues" evidence="5">
    <location>
        <begin position="303"/>
        <end position="312"/>
    </location>
</feature>
<dbReference type="Ensembl" id="ENSXETT00000111559">
    <property type="protein sequence ID" value="ENSXETP00000108406"/>
    <property type="gene ID" value="ENSXETG00000047192"/>
</dbReference>
<accession>A0A803JKC8</accession>
<dbReference type="Gene3D" id="3.30.40.10">
    <property type="entry name" value="Zinc/RING finger domain, C3HC4 (zinc finger)"/>
    <property type="match status" value="1"/>
</dbReference>
<dbReference type="CDD" id="cd15673">
    <property type="entry name" value="ePHD_PHF6_like"/>
    <property type="match status" value="1"/>
</dbReference>
<dbReference type="InterPro" id="IPR013083">
    <property type="entry name" value="Znf_RING/FYVE/PHD"/>
</dbReference>
<feature type="compositionally biased region" description="Low complexity" evidence="5">
    <location>
        <begin position="145"/>
        <end position="154"/>
    </location>
</feature>
<dbReference type="GO" id="GO:0008270">
    <property type="term" value="F:zinc ion binding"/>
    <property type="evidence" value="ECO:0007669"/>
    <property type="project" value="UniProtKB-KW"/>
</dbReference>
<feature type="compositionally biased region" description="Polar residues" evidence="5">
    <location>
        <begin position="315"/>
        <end position="327"/>
    </location>
</feature>
<feature type="compositionally biased region" description="Basic and acidic residues" evidence="5">
    <location>
        <begin position="186"/>
        <end position="197"/>
    </location>
</feature>
<name>A0A803JKC8_XENTR</name>
<dbReference type="PROSITE" id="PS51805">
    <property type="entry name" value="EPHD"/>
    <property type="match status" value="1"/>
</dbReference>
<organism evidence="7">
    <name type="scientific">Xenopus tropicalis</name>
    <name type="common">Western clawed frog</name>
    <name type="synonym">Silurana tropicalis</name>
    <dbReference type="NCBI Taxonomy" id="8364"/>
    <lineage>
        <taxon>Eukaryota</taxon>
        <taxon>Metazoa</taxon>
        <taxon>Chordata</taxon>
        <taxon>Craniata</taxon>
        <taxon>Vertebrata</taxon>
        <taxon>Euteleostomi</taxon>
        <taxon>Amphibia</taxon>
        <taxon>Batrachia</taxon>
        <taxon>Anura</taxon>
        <taxon>Pipoidea</taxon>
        <taxon>Pipidae</taxon>
        <taxon>Xenopodinae</taxon>
        <taxon>Xenopus</taxon>
        <taxon>Silurana</taxon>
    </lineage>
</organism>
<feature type="region of interest" description="Disordered" evidence="5">
    <location>
        <begin position="411"/>
        <end position="498"/>
    </location>
</feature>
<evidence type="ECO:0000256" key="2">
    <source>
        <dbReference type="ARBA" id="ARBA00022771"/>
    </source>
</evidence>
<proteinExistence type="predicted"/>
<keyword evidence="3" id="KW-0862">Zinc</keyword>
<feature type="region of interest" description="Disordered" evidence="5">
    <location>
        <begin position="348"/>
        <end position="396"/>
    </location>
</feature>
<feature type="compositionally biased region" description="Polar residues" evidence="5">
    <location>
        <begin position="368"/>
        <end position="378"/>
    </location>
</feature>
<feature type="compositionally biased region" description="Low complexity" evidence="5">
    <location>
        <begin position="280"/>
        <end position="290"/>
    </location>
</feature>
<dbReference type="Pfam" id="PF13771">
    <property type="entry name" value="zf-HC5HC2H"/>
    <property type="match status" value="1"/>
</dbReference>
<sequence>MAGSTPNRGVCAFCGLREQNKETGRLLKTSNDKITAHLNCTIFSPKVITTVSSNENFGGFDINSVKKEIKRGKKAKCKLKSCRKRGATIGCDIEDCKKTYHYMCAKNDGAKIINNEEKEKYIILCKHHRTDKQDEAGDSRRSETSSDSSTSSSTDDSDTLGTPRARKKRKKKGNEGKTPRKKTKAKGADHNGDKQGDAHYSSDSTDPGPSSRHSDASNKEERQKQEKQRDPEDTTPREKTNARKSLFAMVTENENQDADEVPLPVQGTSHDTSCDRSSSEGELSESLLSSQPVLLHPVSLRDLKKKQRKKRASNVEASSQEDISSQDQRMLFQMWSLSSLSQDSSLNIASQHNEGLNDGDTAAEQNAIPVSTDGTSTDDSIKKKKPVDNNLAEGPECSARVENISTSQSENCYNETNPCSTISPNAQGISVVQSRNSPDVKSIRMTQPTSSSKGDLQSNKQCVGGSHHEGVARPVGPPAVSLEQSMGTGVEDTQSAESSLNILGMNSSPLVEDISAEQSLDFSRANNRSKEQPKCFPEGNCTSPQKALLNLDIKSIEVPQVMQAPCTSQSADSFPPAAQCSNTAVAQSTRSPRTKDTTAAQSSCFSNIRNTTAAQHANSSQVHRPLVGECPSSPSGPRAPATSDLVTPENDSHPSNSVPSGGSEVSAVLCDTENRNGPFAGTDTSTKVAILQEYKRMRDQMFKGDLKEDDAKRFWNKIHTQDHRLLLENIENSVKSVSNKILSGEAENQDYEEAFRYLWGSRCIESAVLQEMQAIEGEIQALDETKERLQKKYKDWSELLGTGN</sequence>
<evidence type="ECO:0000256" key="4">
    <source>
        <dbReference type="SAM" id="Coils"/>
    </source>
</evidence>
<keyword evidence="2" id="KW-0863">Zinc-finger</keyword>
<dbReference type="InParanoid" id="A0A803JKC8"/>
<dbReference type="PANTHER" id="PTHR12420">
    <property type="entry name" value="PHD FINGER PROTEIN"/>
    <property type="match status" value="1"/>
</dbReference>
<feature type="region of interest" description="Disordered" evidence="5">
    <location>
        <begin position="521"/>
        <end position="541"/>
    </location>
</feature>
<evidence type="ECO:0000259" key="6">
    <source>
        <dbReference type="PROSITE" id="PS51805"/>
    </source>
</evidence>
<feature type="compositionally biased region" description="Basic and acidic residues" evidence="5">
    <location>
        <begin position="131"/>
        <end position="144"/>
    </location>
</feature>
<evidence type="ECO:0000256" key="3">
    <source>
        <dbReference type="ARBA" id="ARBA00022833"/>
    </source>
</evidence>
<dbReference type="InterPro" id="IPR051188">
    <property type="entry name" value="PHD-type_Zinc_Finger"/>
</dbReference>
<reference evidence="7" key="1">
    <citation type="journal article" date="2010" name="Science">
        <title>The genome of the Western clawed frog Xenopus tropicalis.</title>
        <authorList>
            <person name="Hellsten U."/>
            <person name="Harland R.M."/>
            <person name="Gilchrist M.J."/>
            <person name="Hendrix D."/>
            <person name="Jurka J."/>
            <person name="Kapitonov V."/>
            <person name="Ovcharenko I."/>
            <person name="Putnam N.H."/>
            <person name="Shu S."/>
            <person name="Taher L."/>
            <person name="Blitz I.L."/>
            <person name="Blumberg B."/>
            <person name="Dichmann D.S."/>
            <person name="Dubchak I."/>
            <person name="Amaya E."/>
            <person name="Detter J.C."/>
            <person name="Fletcher R."/>
            <person name="Gerhard D.S."/>
            <person name="Goodstein D."/>
            <person name="Graves T."/>
            <person name="Grigoriev I.V."/>
            <person name="Grimwood J."/>
            <person name="Kawashima T."/>
            <person name="Lindquist E."/>
            <person name="Lucas S.M."/>
            <person name="Mead P.E."/>
            <person name="Mitros T."/>
            <person name="Ogino H."/>
            <person name="Ohta Y."/>
            <person name="Poliakov A.V."/>
            <person name="Pollet N."/>
            <person name="Robert J."/>
            <person name="Salamov A."/>
            <person name="Sater A.K."/>
            <person name="Schmutz J."/>
            <person name="Terry A."/>
            <person name="Vize P.D."/>
            <person name="Warren W.C."/>
            <person name="Wells D."/>
            <person name="Wills A."/>
            <person name="Wilson R.K."/>
            <person name="Zimmerman L.B."/>
            <person name="Zorn A.M."/>
            <person name="Grainger R."/>
            <person name="Grammer T."/>
            <person name="Khokha M.K."/>
            <person name="Richardson P.M."/>
            <person name="Rokhsar D.S."/>
        </authorList>
    </citation>
    <scope>NUCLEOTIDE SEQUENCE [LARGE SCALE GENOMIC DNA]</scope>
    <source>
        <strain evidence="7">Nigerian</strain>
    </source>
</reference>